<feature type="domain" description="PAS" evidence="8">
    <location>
        <begin position="162"/>
        <end position="232"/>
    </location>
</feature>
<dbReference type="CDD" id="cd18161">
    <property type="entry name" value="REC_hyHK_blue-like"/>
    <property type="match status" value="1"/>
</dbReference>
<dbReference type="PANTHER" id="PTHR43065">
    <property type="entry name" value="SENSOR HISTIDINE KINASE"/>
    <property type="match status" value="1"/>
</dbReference>
<keyword evidence="5" id="KW-0175">Coiled coil</keyword>
<name>A0A370FBY5_9BURK</name>
<keyword evidence="9" id="KW-0808">Transferase</keyword>
<dbReference type="CDD" id="cd00082">
    <property type="entry name" value="HisKA"/>
    <property type="match status" value="1"/>
</dbReference>
<dbReference type="InterPro" id="IPR005467">
    <property type="entry name" value="His_kinase_dom"/>
</dbReference>
<evidence type="ECO:0000256" key="3">
    <source>
        <dbReference type="ARBA" id="ARBA00022553"/>
    </source>
</evidence>
<dbReference type="Pfam" id="PF08447">
    <property type="entry name" value="PAS_3"/>
    <property type="match status" value="1"/>
</dbReference>
<dbReference type="InterPro" id="IPR013656">
    <property type="entry name" value="PAS_4"/>
</dbReference>
<dbReference type="Gene3D" id="3.30.450.20">
    <property type="entry name" value="PAS domain"/>
    <property type="match status" value="2"/>
</dbReference>
<evidence type="ECO:0000256" key="5">
    <source>
        <dbReference type="SAM" id="Coils"/>
    </source>
</evidence>
<dbReference type="InterPro" id="IPR003661">
    <property type="entry name" value="HisK_dim/P_dom"/>
</dbReference>
<dbReference type="InterPro" id="IPR035965">
    <property type="entry name" value="PAS-like_dom_sf"/>
</dbReference>
<feature type="domain" description="Response regulatory" evidence="7">
    <location>
        <begin position="573"/>
        <end position="689"/>
    </location>
</feature>
<comment type="catalytic activity">
    <reaction evidence="1">
        <text>ATP + protein L-histidine = ADP + protein N-phospho-L-histidine.</text>
        <dbReference type="EC" id="2.7.13.3"/>
    </reaction>
</comment>
<dbReference type="Gene3D" id="3.30.565.10">
    <property type="entry name" value="Histidine kinase-like ATPase, C-terminal domain"/>
    <property type="match status" value="1"/>
</dbReference>
<keyword evidence="9" id="KW-0418">Kinase</keyword>
<dbReference type="SMART" id="SM00388">
    <property type="entry name" value="HisKA"/>
    <property type="match status" value="1"/>
</dbReference>
<dbReference type="GO" id="GO:0000155">
    <property type="term" value="F:phosphorelay sensor kinase activity"/>
    <property type="evidence" value="ECO:0007669"/>
    <property type="project" value="InterPro"/>
</dbReference>
<dbReference type="SUPFAM" id="SSF55785">
    <property type="entry name" value="PYP-like sensor domain (PAS domain)"/>
    <property type="match status" value="2"/>
</dbReference>
<dbReference type="SUPFAM" id="SSF55874">
    <property type="entry name" value="ATPase domain of HSP90 chaperone/DNA topoisomerase II/histidine kinase"/>
    <property type="match status" value="1"/>
</dbReference>
<dbReference type="Pfam" id="PF02518">
    <property type="entry name" value="HATPase_c"/>
    <property type="match status" value="1"/>
</dbReference>
<dbReference type="InterPro" id="IPR003594">
    <property type="entry name" value="HATPase_dom"/>
</dbReference>
<dbReference type="SMART" id="SM00091">
    <property type="entry name" value="PAS"/>
    <property type="match status" value="2"/>
</dbReference>
<dbReference type="RefSeq" id="WP_114804368.1">
    <property type="nucleotide sequence ID" value="NZ_QQAV01000011.1"/>
</dbReference>
<dbReference type="SMART" id="SM00448">
    <property type="entry name" value="REC"/>
    <property type="match status" value="1"/>
</dbReference>
<dbReference type="InterPro" id="IPR011006">
    <property type="entry name" value="CheY-like_superfamily"/>
</dbReference>
<evidence type="ECO:0000259" key="7">
    <source>
        <dbReference type="PROSITE" id="PS50110"/>
    </source>
</evidence>
<evidence type="ECO:0000256" key="1">
    <source>
        <dbReference type="ARBA" id="ARBA00000085"/>
    </source>
</evidence>
<feature type="modified residue" description="4-aspartylphosphate" evidence="4">
    <location>
        <position position="623"/>
    </location>
</feature>
<dbReference type="InterPro" id="IPR000014">
    <property type="entry name" value="PAS"/>
</dbReference>
<dbReference type="FunFam" id="3.30.450.20:FF:000099">
    <property type="entry name" value="Sensory box sensor histidine kinase"/>
    <property type="match status" value="1"/>
</dbReference>
<dbReference type="SUPFAM" id="SSF52172">
    <property type="entry name" value="CheY-like"/>
    <property type="match status" value="1"/>
</dbReference>
<dbReference type="AlphaFoldDB" id="A0A370FBY5"/>
<keyword evidence="3 4" id="KW-0597">Phosphoprotein</keyword>
<dbReference type="NCBIfam" id="TIGR00229">
    <property type="entry name" value="sensory_box"/>
    <property type="match status" value="1"/>
</dbReference>
<reference evidence="9 10" key="1">
    <citation type="submission" date="2018-07" db="EMBL/GenBank/DDBJ databases">
        <title>Genomic Encyclopedia of Type Strains, Phase IV (KMG-IV): sequencing the most valuable type-strain genomes for metagenomic binning, comparative biology and taxonomic classification.</title>
        <authorList>
            <person name="Goeker M."/>
        </authorList>
    </citation>
    <scope>NUCLEOTIDE SEQUENCE [LARGE SCALE GENOMIC DNA]</scope>
    <source>
        <strain evidence="9 10">DSM 21352</strain>
    </source>
</reference>
<dbReference type="SMART" id="SM00387">
    <property type="entry name" value="HATPase_c"/>
    <property type="match status" value="1"/>
</dbReference>
<dbReference type="InterPro" id="IPR036097">
    <property type="entry name" value="HisK_dim/P_sf"/>
</dbReference>
<dbReference type="Gene3D" id="3.40.50.2300">
    <property type="match status" value="1"/>
</dbReference>
<dbReference type="Pfam" id="PF00512">
    <property type="entry name" value="HisKA"/>
    <property type="match status" value="1"/>
</dbReference>
<dbReference type="PANTHER" id="PTHR43065:SF42">
    <property type="entry name" value="TWO-COMPONENT SENSOR PPRA"/>
    <property type="match status" value="1"/>
</dbReference>
<dbReference type="EMBL" id="QQAV01000011">
    <property type="protein sequence ID" value="RDI20148.1"/>
    <property type="molecule type" value="Genomic_DNA"/>
</dbReference>
<dbReference type="EC" id="2.7.13.3" evidence="2"/>
<gene>
    <name evidence="9" type="ORF">DFR41_111124</name>
</gene>
<dbReference type="InterPro" id="IPR036890">
    <property type="entry name" value="HATPase_C_sf"/>
</dbReference>
<dbReference type="PROSITE" id="PS50109">
    <property type="entry name" value="HIS_KIN"/>
    <property type="match status" value="1"/>
</dbReference>
<feature type="domain" description="Histidine kinase" evidence="6">
    <location>
        <begin position="325"/>
        <end position="549"/>
    </location>
</feature>
<evidence type="ECO:0000259" key="6">
    <source>
        <dbReference type="PROSITE" id="PS50109"/>
    </source>
</evidence>
<proteinExistence type="predicted"/>
<protein>
    <recommendedName>
        <fullName evidence="2">histidine kinase</fullName>
        <ecNumber evidence="2">2.7.13.3</ecNumber>
    </recommendedName>
</protein>
<dbReference type="InterPro" id="IPR004358">
    <property type="entry name" value="Sig_transdc_His_kin-like_C"/>
</dbReference>
<dbReference type="Gene3D" id="1.10.287.130">
    <property type="match status" value="1"/>
</dbReference>
<dbReference type="PROSITE" id="PS50110">
    <property type="entry name" value="RESPONSE_REGULATORY"/>
    <property type="match status" value="1"/>
</dbReference>
<dbReference type="OrthoDB" id="9792270at2"/>
<dbReference type="InterPro" id="IPR001789">
    <property type="entry name" value="Sig_transdc_resp-reg_receiver"/>
</dbReference>
<evidence type="ECO:0000256" key="2">
    <source>
        <dbReference type="ARBA" id="ARBA00012438"/>
    </source>
</evidence>
<sequence>MNSPFPVDGGAMGAAVRAHDWAATPLGPAEQWPGALRNALALMLNSPESMYLVWGDALTFFFNDAYRPILGPRLDGALGQSLPVLWSDAWEAVRGPLEQALAGRASRFVDVPITMARYGHEEQTWWSYSYSPIYDGDVVRGVFCFTTETTARVLAQQQLAAEAEQQRRILDELPGFVWTADRAGMVRYVSPRWTAFSGQPRERFLDEGWGDFVHPDDLPALAGAWQRAVKARMPYEAEFRMRSPRDGYRWWLSRAHPVAGETDSAMAWVGICTEMDAIIDAREMLSRSRDALQDAVSERTRKLEAAEEALHQARKMEAIGQLTGGLAHDFNNMLAAVSGALELMDIRLRQNQPEHLARYIRTAQDATRRAAALTHRLLAFSRRQTLAPRPTPVDELVAGMVELIQRTVGPQVHILTHAQAAPWPALVDPSQLENALLNLCINARDAMPDGGQVLIETVNVPMDGPAARAHDLPEGDYLLLRVTDNGVGMPADVLDKAFDPFFTTKPLGQGTGLGLSMIYGFARQSGGQVRIASEVGRGTVVSIHLPRAMEGALPVAPTDTRAMADPAAQADWPVLVVEDEEAVRQIVAETLRDLGCRVLEAADSLAGVAMLRASPEVRLLITDVGLPGGMNGRQLADAARSLRPALPVLFITGYAENALLRDGQLEPGMAVLTKPFSVHQLTSELRRLQHAWPVTRAPDPAA</sequence>
<dbReference type="InterPro" id="IPR013655">
    <property type="entry name" value="PAS_fold_3"/>
</dbReference>
<dbReference type="Pfam" id="PF00072">
    <property type="entry name" value="Response_reg"/>
    <property type="match status" value="1"/>
</dbReference>
<dbReference type="PROSITE" id="PS50112">
    <property type="entry name" value="PAS"/>
    <property type="match status" value="1"/>
</dbReference>
<organism evidence="9 10">
    <name type="scientific">Pseudacidovorax intermedius</name>
    <dbReference type="NCBI Taxonomy" id="433924"/>
    <lineage>
        <taxon>Bacteria</taxon>
        <taxon>Pseudomonadati</taxon>
        <taxon>Pseudomonadota</taxon>
        <taxon>Betaproteobacteria</taxon>
        <taxon>Burkholderiales</taxon>
        <taxon>Comamonadaceae</taxon>
        <taxon>Pseudacidovorax</taxon>
    </lineage>
</organism>
<keyword evidence="10" id="KW-1185">Reference proteome</keyword>
<evidence type="ECO:0000313" key="9">
    <source>
        <dbReference type="EMBL" id="RDI20148.1"/>
    </source>
</evidence>
<accession>A0A370FBY5</accession>
<feature type="coiled-coil region" evidence="5">
    <location>
        <begin position="289"/>
        <end position="316"/>
    </location>
</feature>
<evidence type="ECO:0000313" key="10">
    <source>
        <dbReference type="Proteomes" id="UP000255265"/>
    </source>
</evidence>
<dbReference type="Pfam" id="PF08448">
    <property type="entry name" value="PAS_4"/>
    <property type="match status" value="1"/>
</dbReference>
<dbReference type="SUPFAM" id="SSF47384">
    <property type="entry name" value="Homodimeric domain of signal transducing histidine kinase"/>
    <property type="match status" value="1"/>
</dbReference>
<dbReference type="CDD" id="cd00130">
    <property type="entry name" value="PAS"/>
    <property type="match status" value="1"/>
</dbReference>
<dbReference type="PRINTS" id="PR00344">
    <property type="entry name" value="BCTRLSENSOR"/>
</dbReference>
<comment type="caution">
    <text evidence="9">The sequence shown here is derived from an EMBL/GenBank/DDBJ whole genome shotgun (WGS) entry which is preliminary data.</text>
</comment>
<dbReference type="Proteomes" id="UP000255265">
    <property type="component" value="Unassembled WGS sequence"/>
</dbReference>
<evidence type="ECO:0000259" key="8">
    <source>
        <dbReference type="PROSITE" id="PS50112"/>
    </source>
</evidence>
<evidence type="ECO:0000256" key="4">
    <source>
        <dbReference type="PROSITE-ProRule" id="PRU00169"/>
    </source>
</evidence>